<evidence type="ECO:0000313" key="3">
    <source>
        <dbReference type="EMBL" id="OMO70456.1"/>
    </source>
</evidence>
<keyword evidence="4" id="KW-1185">Reference proteome</keyword>
<dbReference type="Gramene" id="OMO70456">
    <property type="protein sequence ID" value="OMO70456"/>
    <property type="gene ID" value="CCACVL1_18904"/>
</dbReference>
<dbReference type="InterPro" id="IPR001005">
    <property type="entry name" value="SANT/Myb"/>
</dbReference>
<dbReference type="PANTHER" id="PTHR33492:SF12">
    <property type="entry name" value="HOMEODOMAIN-LIKE SUPERFAMILY PROTEIN-RELATED"/>
    <property type="match status" value="1"/>
</dbReference>
<evidence type="ECO:0000313" key="4">
    <source>
        <dbReference type="Proteomes" id="UP000188268"/>
    </source>
</evidence>
<dbReference type="Proteomes" id="UP000188268">
    <property type="component" value="Unassembled WGS sequence"/>
</dbReference>
<dbReference type="PANTHER" id="PTHR33492">
    <property type="entry name" value="OSJNBA0043A12.37 PROTEIN-RELATED"/>
    <property type="match status" value="1"/>
</dbReference>
<name>A0A1R3HJC2_COCAP</name>
<evidence type="ECO:0000259" key="2">
    <source>
        <dbReference type="PROSITE" id="PS50090"/>
    </source>
</evidence>
<dbReference type="AlphaFoldDB" id="A0A1R3HJC2"/>
<accession>A0A1R3HJC2</accession>
<comment type="caution">
    <text evidence="3">The sequence shown here is derived from an EMBL/GenBank/DDBJ whole genome shotgun (WGS) entry which is preliminary data.</text>
</comment>
<evidence type="ECO:0000256" key="1">
    <source>
        <dbReference type="SAM" id="MobiDB-lite"/>
    </source>
</evidence>
<feature type="compositionally biased region" description="Pro residues" evidence="1">
    <location>
        <begin position="198"/>
        <end position="227"/>
    </location>
</feature>
<dbReference type="STRING" id="210143.A0A1R3HJC2"/>
<reference evidence="3 4" key="1">
    <citation type="submission" date="2013-09" db="EMBL/GenBank/DDBJ databases">
        <title>Corchorus capsularis genome sequencing.</title>
        <authorList>
            <person name="Alam M."/>
            <person name="Haque M.S."/>
            <person name="Islam M.S."/>
            <person name="Emdad E.M."/>
            <person name="Islam M.M."/>
            <person name="Ahmed B."/>
            <person name="Halim A."/>
            <person name="Hossen Q.M.M."/>
            <person name="Hossain M.Z."/>
            <person name="Ahmed R."/>
            <person name="Khan M.M."/>
            <person name="Islam R."/>
            <person name="Rashid M.M."/>
            <person name="Khan S.A."/>
            <person name="Rahman M.S."/>
            <person name="Alam M."/>
        </authorList>
    </citation>
    <scope>NUCLEOTIDE SEQUENCE [LARGE SCALE GENOMIC DNA]</scope>
    <source>
        <strain evidence="4">cv. CVL-1</strain>
        <tissue evidence="3">Whole seedling</tissue>
    </source>
</reference>
<dbReference type="OrthoDB" id="1843873at2759"/>
<dbReference type="EMBL" id="AWWV01011804">
    <property type="protein sequence ID" value="OMO70456.1"/>
    <property type="molecule type" value="Genomic_DNA"/>
</dbReference>
<sequence length="349" mass="38987">MRLVMADQGGNNNIVMREYRKGNWTVNETLVLIEAKKMDDERRMKKSGDGSERSKPTELRWKWVEDYCWKKGCLRSQNQCNDKWDNLMRDYKKVREYQRRLAENSNNEGPSYWEIEKNERKEKNLPSNMLRQIYERLEEVVEKKGVQNRVVLVASPGGSAPNPANIPYAVTSMQQPSLPPLLQQQLSSAPQPLTALPLPVPPAAPPLPPPSASPPPVLQPPPLPYAQPLPTVDSDTSEYSDSPAKRRRRSTGGNGEGTSATASANNSNEVGTAISKSASIIAEAIQASDEREERRHRDLVNLHERRLKIEESKTEINKNGIEGLVDAINNLANSILALASHKNQSSAPK</sequence>
<organism evidence="3 4">
    <name type="scientific">Corchorus capsularis</name>
    <name type="common">Jute</name>
    <dbReference type="NCBI Taxonomy" id="210143"/>
    <lineage>
        <taxon>Eukaryota</taxon>
        <taxon>Viridiplantae</taxon>
        <taxon>Streptophyta</taxon>
        <taxon>Embryophyta</taxon>
        <taxon>Tracheophyta</taxon>
        <taxon>Spermatophyta</taxon>
        <taxon>Magnoliopsida</taxon>
        <taxon>eudicotyledons</taxon>
        <taxon>Gunneridae</taxon>
        <taxon>Pentapetalae</taxon>
        <taxon>rosids</taxon>
        <taxon>malvids</taxon>
        <taxon>Malvales</taxon>
        <taxon>Malvaceae</taxon>
        <taxon>Grewioideae</taxon>
        <taxon>Apeibeae</taxon>
        <taxon>Corchorus</taxon>
    </lineage>
</organism>
<dbReference type="PROSITE" id="PS50090">
    <property type="entry name" value="MYB_LIKE"/>
    <property type="match status" value="1"/>
</dbReference>
<dbReference type="InterPro" id="IPR044822">
    <property type="entry name" value="Myb_DNA-bind_4"/>
</dbReference>
<dbReference type="OMA" id="VEDYCWS"/>
<dbReference type="Pfam" id="PF13837">
    <property type="entry name" value="Myb_DNA-bind_4"/>
    <property type="match status" value="1"/>
</dbReference>
<feature type="compositionally biased region" description="Polar residues" evidence="1">
    <location>
        <begin position="257"/>
        <end position="270"/>
    </location>
</feature>
<gene>
    <name evidence="3" type="ORF">CCACVL1_18904</name>
</gene>
<feature type="domain" description="Myb-like" evidence="2">
    <location>
        <begin position="16"/>
        <end position="88"/>
    </location>
</feature>
<dbReference type="Gene3D" id="1.10.10.60">
    <property type="entry name" value="Homeodomain-like"/>
    <property type="match status" value="1"/>
</dbReference>
<protein>
    <submittedName>
        <fullName evidence="3">Putative transcription factor</fullName>
    </submittedName>
</protein>
<feature type="region of interest" description="Disordered" evidence="1">
    <location>
        <begin position="192"/>
        <end position="270"/>
    </location>
</feature>
<proteinExistence type="predicted"/>